<protein>
    <submittedName>
        <fullName evidence="1">Uncharacterized protein</fullName>
    </submittedName>
</protein>
<sequence>MRTDRAWEFTELPFILLQGQVHPIDRLKIATSISLNSFYALDLDSFLMEGGEKIRKPRKAHEITSSKMDEAPILPAEAFTHGGVRKTKFEPKIPTRRLKKLSAIKREAEDLADNALPGELQLLIKQSQEDAANRRGNRFDNKGSAPARVAFGFGSSTAGRAGSGSLGFYKGSGGGGGGGGGAGGGGGGGGGGWHGSEKKPSLRNIQGPEILDENSRKMRTPFSEPMDTSKYGPVTIPFRSAASPGILGDYYNDIGDADTFDEDAVPPAKELELMVEDLEERLLFFQIPSALPIFNMPSAATDGEGSSASKDTGGSIGATISLDKLPSGPVGKLLIYESGVVKLKIGDISLDALPGVQCAFAQELAAINSSSRHCCFLGDVTQRVVLTPDIDSLLHQQV</sequence>
<dbReference type="Proteomes" id="UP001162992">
    <property type="component" value="Chromosome 13"/>
</dbReference>
<dbReference type="EMBL" id="CM055104">
    <property type="protein sequence ID" value="KAJ7533614.1"/>
    <property type="molecule type" value="Genomic_DNA"/>
</dbReference>
<evidence type="ECO:0000313" key="2">
    <source>
        <dbReference type="Proteomes" id="UP001162992"/>
    </source>
</evidence>
<proteinExistence type="predicted"/>
<accession>A0ACC2BV40</accession>
<evidence type="ECO:0000313" key="1">
    <source>
        <dbReference type="EMBL" id="KAJ7533614.1"/>
    </source>
</evidence>
<comment type="caution">
    <text evidence="1">The sequence shown here is derived from an EMBL/GenBank/DDBJ whole genome shotgun (WGS) entry which is preliminary data.</text>
</comment>
<gene>
    <name evidence="1" type="ORF">O6H91_13G057000</name>
</gene>
<keyword evidence="2" id="KW-1185">Reference proteome</keyword>
<reference evidence="2" key="1">
    <citation type="journal article" date="2024" name="Proc. Natl. Acad. Sci. U.S.A.">
        <title>Extraordinary preservation of gene collinearity over three hundred million years revealed in homosporous lycophytes.</title>
        <authorList>
            <person name="Li C."/>
            <person name="Wickell D."/>
            <person name="Kuo L.Y."/>
            <person name="Chen X."/>
            <person name="Nie B."/>
            <person name="Liao X."/>
            <person name="Peng D."/>
            <person name="Ji J."/>
            <person name="Jenkins J."/>
            <person name="Williams M."/>
            <person name="Shu S."/>
            <person name="Plott C."/>
            <person name="Barry K."/>
            <person name="Rajasekar S."/>
            <person name="Grimwood J."/>
            <person name="Han X."/>
            <person name="Sun S."/>
            <person name="Hou Z."/>
            <person name="He W."/>
            <person name="Dai G."/>
            <person name="Sun C."/>
            <person name="Schmutz J."/>
            <person name="Leebens-Mack J.H."/>
            <person name="Li F.W."/>
            <person name="Wang L."/>
        </authorList>
    </citation>
    <scope>NUCLEOTIDE SEQUENCE [LARGE SCALE GENOMIC DNA]</scope>
    <source>
        <strain evidence="2">cv. PW_Plant_1</strain>
    </source>
</reference>
<organism evidence="1 2">
    <name type="scientific">Diphasiastrum complanatum</name>
    <name type="common">Issler's clubmoss</name>
    <name type="synonym">Lycopodium complanatum</name>
    <dbReference type="NCBI Taxonomy" id="34168"/>
    <lineage>
        <taxon>Eukaryota</taxon>
        <taxon>Viridiplantae</taxon>
        <taxon>Streptophyta</taxon>
        <taxon>Embryophyta</taxon>
        <taxon>Tracheophyta</taxon>
        <taxon>Lycopodiopsida</taxon>
        <taxon>Lycopodiales</taxon>
        <taxon>Lycopodiaceae</taxon>
        <taxon>Lycopodioideae</taxon>
        <taxon>Diphasiastrum</taxon>
    </lineage>
</organism>
<name>A0ACC2BV40_DIPCM</name>